<dbReference type="RefSeq" id="YP_010731776.1">
    <property type="nucleotide sequence ID" value="NC_072811.1"/>
</dbReference>
<accession>A0A2Z5H3G2</accession>
<proteinExistence type="predicted"/>
<dbReference type="Proteomes" id="UP000252726">
    <property type="component" value="Segment"/>
</dbReference>
<dbReference type="EMBL" id="MH362766">
    <property type="protein sequence ID" value="AXC34305.1"/>
    <property type="molecule type" value="Genomic_DNA"/>
</dbReference>
<dbReference type="GeneID" id="79513897"/>
<keyword evidence="2" id="KW-1185">Reference proteome</keyword>
<dbReference type="InterPro" id="IPR011604">
    <property type="entry name" value="PDDEXK-like_dom_sf"/>
</dbReference>
<reference evidence="2" key="1">
    <citation type="submission" date="2018-05" db="EMBL/GenBank/DDBJ databases">
        <title>Exploring Bacteriophages for Innovative Applications.</title>
        <authorList>
            <person name="Olsen N.S."/>
            <person name="Kot W."/>
            <person name="Hansen L.H."/>
        </authorList>
    </citation>
    <scope>NUCLEOTIDE SEQUENCE [LARGE SCALE GENOMIC DNA]</scope>
</reference>
<dbReference type="Gene3D" id="3.90.320.10">
    <property type="match status" value="1"/>
</dbReference>
<name>A0A2Z5H3G2_9CAUD</name>
<sequence>MQPGVAKLVANRLKDDIEKWAVATYDTGPRSHLGASLIGDDCLQKLWLHFRWAKHEKFTGRMLRLFQRGHREEATFIEYLRGIGCQVWEFDDQNASEEDKGKKQFRISGAMGHFGGSLDGIIKLPPHYGIEEAMLCEFKTNGTGAGFNKLGEQGMMLSKPQHFAQTSTYGYAYNFRFVVYLNVNKNDDDLHIEIVPLNMRLGEQQFQKAEKVIASQTPMPKISASPAQVPCSFCNYKGICHKGELPEKNCRSCVKARPVDNARWFCEQWNAIIPGEAEIKQACDQWKPIINGKD</sequence>
<protein>
    <recommendedName>
        <fullName evidence="3">Exonuclease</fullName>
    </recommendedName>
</protein>
<evidence type="ECO:0008006" key="3">
    <source>
        <dbReference type="Google" id="ProtNLM"/>
    </source>
</evidence>
<organism evidence="1 2">
    <name type="scientific">Escherichia phage Halfdan</name>
    <dbReference type="NCBI Taxonomy" id="2234092"/>
    <lineage>
        <taxon>Viruses</taxon>
        <taxon>Duplodnaviria</taxon>
        <taxon>Heunggongvirae</taxon>
        <taxon>Uroviricota</taxon>
        <taxon>Caudoviricetes</taxon>
        <taxon>Halfdanvirus</taxon>
        <taxon>Halfdanvirus halfdan</taxon>
    </lineage>
</organism>
<evidence type="ECO:0000313" key="1">
    <source>
        <dbReference type="EMBL" id="AXC34305.1"/>
    </source>
</evidence>
<dbReference type="KEGG" id="vg:79513897"/>
<evidence type="ECO:0000313" key="2">
    <source>
        <dbReference type="Proteomes" id="UP000252726"/>
    </source>
</evidence>